<dbReference type="PANTHER" id="PTHR47332">
    <property type="entry name" value="SET DOMAIN-CONTAINING PROTEIN 5"/>
    <property type="match status" value="1"/>
</dbReference>
<evidence type="ECO:0000313" key="2">
    <source>
        <dbReference type="Proteomes" id="UP000654913"/>
    </source>
</evidence>
<name>A0A7R7XW40_9EURO</name>
<dbReference type="OrthoDB" id="265717at2759"/>
<reference evidence="1" key="1">
    <citation type="submission" date="2021-01" db="EMBL/GenBank/DDBJ databases">
        <authorList>
            <consortium name="Aspergillus puulaauensis MK2 genome sequencing consortium"/>
            <person name="Kazuki M."/>
            <person name="Futagami T."/>
        </authorList>
    </citation>
    <scope>NUCLEOTIDE SEQUENCE</scope>
    <source>
        <strain evidence="1">MK2</strain>
    </source>
</reference>
<dbReference type="AlphaFoldDB" id="A0A7R7XW40"/>
<gene>
    <name evidence="1" type="ORF">APUU_60902A</name>
</gene>
<keyword evidence="2" id="KW-1185">Reference proteome</keyword>
<dbReference type="InterPro" id="IPR053185">
    <property type="entry name" value="SET_domain_protein"/>
</dbReference>
<dbReference type="SUPFAM" id="SSF82199">
    <property type="entry name" value="SET domain"/>
    <property type="match status" value="1"/>
</dbReference>
<dbReference type="PANTHER" id="PTHR47332:SF6">
    <property type="entry name" value="SET DOMAIN-CONTAINING PROTEIN"/>
    <property type="match status" value="1"/>
</dbReference>
<protein>
    <submittedName>
        <fullName evidence="1">Uncharacterized protein</fullName>
    </submittedName>
</protein>
<organism evidence="1 2">
    <name type="scientific">Aspergillus puulaauensis</name>
    <dbReference type="NCBI Taxonomy" id="1220207"/>
    <lineage>
        <taxon>Eukaryota</taxon>
        <taxon>Fungi</taxon>
        <taxon>Dikarya</taxon>
        <taxon>Ascomycota</taxon>
        <taxon>Pezizomycotina</taxon>
        <taxon>Eurotiomycetes</taxon>
        <taxon>Eurotiomycetidae</taxon>
        <taxon>Eurotiales</taxon>
        <taxon>Aspergillaceae</taxon>
        <taxon>Aspergillus</taxon>
    </lineage>
</organism>
<dbReference type="RefSeq" id="XP_041560048.1">
    <property type="nucleotide sequence ID" value="XM_041694193.1"/>
</dbReference>
<evidence type="ECO:0000313" key="1">
    <source>
        <dbReference type="EMBL" id="BCS27854.1"/>
    </source>
</evidence>
<accession>A0A7R7XW40</accession>
<reference evidence="1" key="2">
    <citation type="submission" date="2021-02" db="EMBL/GenBank/DDBJ databases">
        <title>Aspergillus puulaauensis MK2 genome sequence.</title>
        <authorList>
            <person name="Futagami T."/>
            <person name="Mori K."/>
            <person name="Kadooka C."/>
            <person name="Tanaka T."/>
        </authorList>
    </citation>
    <scope>NUCLEOTIDE SEQUENCE</scope>
    <source>
        <strain evidence="1">MK2</strain>
    </source>
</reference>
<dbReference type="KEGG" id="apuu:APUU_60902A"/>
<dbReference type="InterPro" id="IPR046341">
    <property type="entry name" value="SET_dom_sf"/>
</dbReference>
<dbReference type="EMBL" id="AP024448">
    <property type="protein sequence ID" value="BCS27854.1"/>
    <property type="molecule type" value="Genomic_DNA"/>
</dbReference>
<dbReference type="Proteomes" id="UP000654913">
    <property type="component" value="Chromosome 6"/>
</dbReference>
<sequence length="122" mass="13509">METKFQESLHRHQLNDQSTGVAVDAFEQRDIPGKGVGLVAKRFLQRGELIIREPPALIVHLDAKYELPDTVRFEMQRAGVEALPADTKLKVLGLMGHFGGDPIEDIGYTNDAGSCHIAIQFI</sequence>
<proteinExistence type="predicted"/>
<dbReference type="GeneID" id="64977859"/>